<feature type="domain" description="Phosphoribosyltransferase" evidence="12">
    <location>
        <begin position="27"/>
        <end position="167"/>
    </location>
</feature>
<dbReference type="SUPFAM" id="SSF53271">
    <property type="entry name" value="PRTase-like"/>
    <property type="match status" value="1"/>
</dbReference>
<accession>A0ABS4JRU4</accession>
<organism evidence="13 14">
    <name type="scientific">Symbiobacterium terraclitae</name>
    <dbReference type="NCBI Taxonomy" id="557451"/>
    <lineage>
        <taxon>Bacteria</taxon>
        <taxon>Bacillati</taxon>
        <taxon>Bacillota</taxon>
        <taxon>Clostridia</taxon>
        <taxon>Eubacteriales</taxon>
        <taxon>Symbiobacteriaceae</taxon>
        <taxon>Symbiobacterium</taxon>
    </lineage>
</organism>
<evidence type="ECO:0000256" key="11">
    <source>
        <dbReference type="HAMAP-Rule" id="MF_00004"/>
    </source>
</evidence>
<dbReference type="Proteomes" id="UP001519289">
    <property type="component" value="Unassembled WGS sequence"/>
</dbReference>
<dbReference type="InterPro" id="IPR050054">
    <property type="entry name" value="UPRTase/APRTase"/>
</dbReference>
<comment type="pathway">
    <text evidence="4 11">Purine metabolism; AMP biosynthesis via salvage pathway; AMP from adenine: step 1/1.</text>
</comment>
<evidence type="ECO:0000259" key="12">
    <source>
        <dbReference type="Pfam" id="PF00156"/>
    </source>
</evidence>
<dbReference type="InterPro" id="IPR000836">
    <property type="entry name" value="PRTase_dom"/>
</dbReference>
<evidence type="ECO:0000256" key="3">
    <source>
        <dbReference type="ARBA" id="ARBA00004496"/>
    </source>
</evidence>
<dbReference type="EMBL" id="JAGGLG010000011">
    <property type="protein sequence ID" value="MBP2018257.1"/>
    <property type="molecule type" value="Genomic_DNA"/>
</dbReference>
<keyword evidence="8 11" id="KW-0328">Glycosyltransferase</keyword>
<dbReference type="Pfam" id="PF00156">
    <property type="entry name" value="Pribosyltran"/>
    <property type="match status" value="1"/>
</dbReference>
<evidence type="ECO:0000313" key="14">
    <source>
        <dbReference type="Proteomes" id="UP001519289"/>
    </source>
</evidence>
<dbReference type="RefSeq" id="WP_209466390.1">
    <property type="nucleotide sequence ID" value="NZ_JAGGLG010000011.1"/>
</dbReference>
<dbReference type="NCBIfam" id="NF002633">
    <property type="entry name" value="PRK02304.1-2"/>
    <property type="match status" value="1"/>
</dbReference>
<comment type="caution">
    <text evidence="13">The sequence shown here is derived from an EMBL/GenBank/DDBJ whole genome shotgun (WGS) entry which is preliminary data.</text>
</comment>
<comment type="subunit">
    <text evidence="11">Homodimer.</text>
</comment>
<comment type="catalytic activity">
    <reaction evidence="1 11">
        <text>AMP + diphosphate = 5-phospho-alpha-D-ribose 1-diphosphate + adenine</text>
        <dbReference type="Rhea" id="RHEA:16609"/>
        <dbReference type="ChEBI" id="CHEBI:16708"/>
        <dbReference type="ChEBI" id="CHEBI:33019"/>
        <dbReference type="ChEBI" id="CHEBI:58017"/>
        <dbReference type="ChEBI" id="CHEBI:456215"/>
        <dbReference type="EC" id="2.4.2.7"/>
    </reaction>
</comment>
<evidence type="ECO:0000256" key="9">
    <source>
        <dbReference type="ARBA" id="ARBA00022679"/>
    </source>
</evidence>
<name>A0ABS4JRU4_9FIRM</name>
<evidence type="ECO:0000256" key="6">
    <source>
        <dbReference type="ARBA" id="ARBA00011893"/>
    </source>
</evidence>
<gene>
    <name evidence="11" type="primary">apt</name>
    <name evidence="13" type="ORF">J2Z79_001658</name>
</gene>
<dbReference type="NCBIfam" id="TIGR01090">
    <property type="entry name" value="apt"/>
    <property type="match status" value="1"/>
</dbReference>
<comment type="similarity">
    <text evidence="5 11">Belongs to the purine/pyrimidine phosphoribosyltransferase family.</text>
</comment>
<evidence type="ECO:0000256" key="5">
    <source>
        <dbReference type="ARBA" id="ARBA00008391"/>
    </source>
</evidence>
<keyword evidence="10 11" id="KW-0660">Purine salvage</keyword>
<proteinExistence type="inferred from homology"/>
<keyword evidence="9 11" id="KW-0808">Transferase</keyword>
<dbReference type="PANTHER" id="PTHR32315:SF3">
    <property type="entry name" value="ADENINE PHOSPHORIBOSYLTRANSFERASE"/>
    <property type="match status" value="1"/>
</dbReference>
<comment type="subcellular location">
    <subcellularLocation>
        <location evidence="3 11">Cytoplasm</location>
    </subcellularLocation>
</comment>
<evidence type="ECO:0000256" key="8">
    <source>
        <dbReference type="ARBA" id="ARBA00022676"/>
    </source>
</evidence>
<protein>
    <recommendedName>
        <fullName evidence="6 11">Adenine phosphoribosyltransferase</fullName>
        <shortName evidence="11">APRT</shortName>
        <ecNumber evidence="6 11">2.4.2.7</ecNumber>
    </recommendedName>
</protein>
<evidence type="ECO:0000256" key="1">
    <source>
        <dbReference type="ARBA" id="ARBA00000868"/>
    </source>
</evidence>
<dbReference type="Gene3D" id="3.40.50.2020">
    <property type="match status" value="1"/>
</dbReference>
<dbReference type="CDD" id="cd06223">
    <property type="entry name" value="PRTases_typeI"/>
    <property type="match status" value="1"/>
</dbReference>
<dbReference type="EC" id="2.4.2.7" evidence="6 11"/>
<dbReference type="InterPro" id="IPR005764">
    <property type="entry name" value="Ade_phspho_trans"/>
</dbReference>
<dbReference type="NCBIfam" id="NF002634">
    <property type="entry name" value="PRK02304.1-3"/>
    <property type="match status" value="1"/>
</dbReference>
<comment type="function">
    <text evidence="2 11">Catalyzes a salvage reaction resulting in the formation of AMP, that is energically less costly than de novo synthesis.</text>
</comment>
<evidence type="ECO:0000256" key="2">
    <source>
        <dbReference type="ARBA" id="ARBA00003968"/>
    </source>
</evidence>
<evidence type="ECO:0000313" key="13">
    <source>
        <dbReference type="EMBL" id="MBP2018257.1"/>
    </source>
</evidence>
<dbReference type="HAMAP" id="MF_00004">
    <property type="entry name" value="Aden_phosphoribosyltr"/>
    <property type="match status" value="1"/>
</dbReference>
<reference evidence="13 14" key="1">
    <citation type="submission" date="2021-03" db="EMBL/GenBank/DDBJ databases">
        <title>Genomic Encyclopedia of Type Strains, Phase IV (KMG-IV): sequencing the most valuable type-strain genomes for metagenomic binning, comparative biology and taxonomic classification.</title>
        <authorList>
            <person name="Goeker M."/>
        </authorList>
    </citation>
    <scope>NUCLEOTIDE SEQUENCE [LARGE SCALE GENOMIC DNA]</scope>
    <source>
        <strain evidence="13 14">DSM 27138</strain>
    </source>
</reference>
<dbReference type="InterPro" id="IPR029057">
    <property type="entry name" value="PRTase-like"/>
</dbReference>
<sequence>MDFKSRIRTVPDFPKPGISFKDITTLLKDREAFHAAIEALASHFEPMGVDMVTGPEARGYIFASAMAYRLNAGFVPIRKPGKLPYKTRGISYQLEYGEDRLEVHEDAFEPGQKVLVVDDLLATGGTIRATIDLVESLGARVVGVAFLIELTELGGRKRLQDHEVFSLIQF</sequence>
<evidence type="ECO:0000256" key="4">
    <source>
        <dbReference type="ARBA" id="ARBA00004659"/>
    </source>
</evidence>
<evidence type="ECO:0000256" key="7">
    <source>
        <dbReference type="ARBA" id="ARBA00022490"/>
    </source>
</evidence>
<dbReference type="PANTHER" id="PTHR32315">
    <property type="entry name" value="ADENINE PHOSPHORIBOSYLTRANSFERASE"/>
    <property type="match status" value="1"/>
</dbReference>
<dbReference type="GO" id="GO:0003999">
    <property type="term" value="F:adenine phosphoribosyltransferase activity"/>
    <property type="evidence" value="ECO:0007669"/>
    <property type="project" value="UniProtKB-EC"/>
</dbReference>
<dbReference type="NCBIfam" id="NF002636">
    <property type="entry name" value="PRK02304.1-5"/>
    <property type="match status" value="1"/>
</dbReference>
<keyword evidence="7 11" id="KW-0963">Cytoplasm</keyword>
<keyword evidence="14" id="KW-1185">Reference proteome</keyword>
<evidence type="ECO:0000256" key="10">
    <source>
        <dbReference type="ARBA" id="ARBA00022726"/>
    </source>
</evidence>